<dbReference type="AlphaFoldDB" id="A0A9P7S3U8"/>
<name>A0A9P7S3U8_9AGAR</name>
<feature type="region of interest" description="Disordered" evidence="1">
    <location>
        <begin position="115"/>
        <end position="142"/>
    </location>
</feature>
<keyword evidence="3" id="KW-1185">Reference proteome</keyword>
<feature type="region of interest" description="Disordered" evidence="1">
    <location>
        <begin position="1"/>
        <end position="101"/>
    </location>
</feature>
<feature type="compositionally biased region" description="Polar residues" evidence="1">
    <location>
        <begin position="27"/>
        <end position="60"/>
    </location>
</feature>
<accession>A0A9P7S3U8</accession>
<dbReference type="PANTHER" id="PTHR40460:SF1">
    <property type="entry name" value="CSBD-LIKE DOMAIN-CONTAINING PROTEIN"/>
    <property type="match status" value="1"/>
</dbReference>
<dbReference type="GeneID" id="66074801"/>
<feature type="compositionally biased region" description="Basic residues" evidence="1">
    <location>
        <begin position="1"/>
        <end position="10"/>
    </location>
</feature>
<comment type="caution">
    <text evidence="2">The sequence shown here is derived from an EMBL/GenBank/DDBJ whole genome shotgun (WGS) entry which is preliminary data.</text>
</comment>
<gene>
    <name evidence="2" type="ORF">E1B28_005725</name>
</gene>
<feature type="compositionally biased region" description="Polar residues" evidence="1">
    <location>
        <begin position="73"/>
        <end position="84"/>
    </location>
</feature>
<dbReference type="KEGG" id="more:E1B28_005725"/>
<dbReference type="SUPFAM" id="SSF69047">
    <property type="entry name" value="Hypothetical protein YjbJ"/>
    <property type="match status" value="1"/>
</dbReference>
<proteinExistence type="predicted"/>
<dbReference type="PANTHER" id="PTHR40460">
    <property type="entry name" value="CHROMOSOME 1, WHOLE GENOME SHOTGUN SEQUENCE"/>
    <property type="match status" value="1"/>
</dbReference>
<sequence length="142" mass="15489">MARMDTRHRKTTEVDDMGFASLASEDPQFNESKSVPNSYSQHTHNNDMSSSNEPNKTSGRYHSIKGNVVGTIGNLTGSKPWQQSGKEEHAQGEAEYQTAQAKGYVEGTIDRVGGHEDSVIGTLSSDESRRAQGNLPYDKGQA</sequence>
<dbReference type="RefSeq" id="XP_043011389.1">
    <property type="nucleotide sequence ID" value="XM_043150302.1"/>
</dbReference>
<protein>
    <submittedName>
        <fullName evidence="2">Uncharacterized protein</fullName>
    </submittedName>
</protein>
<evidence type="ECO:0000313" key="2">
    <source>
        <dbReference type="EMBL" id="KAG7094919.1"/>
    </source>
</evidence>
<dbReference type="Proteomes" id="UP001049176">
    <property type="component" value="Chromosome 3"/>
</dbReference>
<dbReference type="OrthoDB" id="9999611at2759"/>
<dbReference type="InterPro" id="IPR036629">
    <property type="entry name" value="YjbJ_sf"/>
</dbReference>
<evidence type="ECO:0000313" key="3">
    <source>
        <dbReference type="Proteomes" id="UP001049176"/>
    </source>
</evidence>
<organism evidence="2 3">
    <name type="scientific">Marasmius oreades</name>
    <name type="common">fairy-ring Marasmius</name>
    <dbReference type="NCBI Taxonomy" id="181124"/>
    <lineage>
        <taxon>Eukaryota</taxon>
        <taxon>Fungi</taxon>
        <taxon>Dikarya</taxon>
        <taxon>Basidiomycota</taxon>
        <taxon>Agaricomycotina</taxon>
        <taxon>Agaricomycetes</taxon>
        <taxon>Agaricomycetidae</taxon>
        <taxon>Agaricales</taxon>
        <taxon>Marasmiineae</taxon>
        <taxon>Marasmiaceae</taxon>
        <taxon>Marasmius</taxon>
    </lineage>
</organism>
<dbReference type="EMBL" id="CM032183">
    <property type="protein sequence ID" value="KAG7094919.1"/>
    <property type="molecule type" value="Genomic_DNA"/>
</dbReference>
<reference evidence="2" key="1">
    <citation type="journal article" date="2021" name="Genome Biol. Evol.">
        <title>The assembled and annotated genome of the fairy-ring fungus Marasmius oreades.</title>
        <authorList>
            <person name="Hiltunen M."/>
            <person name="Ament-Velasquez S.L."/>
            <person name="Johannesson H."/>
        </authorList>
    </citation>
    <scope>NUCLEOTIDE SEQUENCE</scope>
    <source>
        <strain evidence="2">03SP1</strain>
    </source>
</reference>
<evidence type="ECO:0000256" key="1">
    <source>
        <dbReference type="SAM" id="MobiDB-lite"/>
    </source>
</evidence>